<dbReference type="EC" id="1.1.1.197" evidence="8"/>
<feature type="repeat" description="ANK" evidence="5">
    <location>
        <begin position="521"/>
        <end position="553"/>
    </location>
</feature>
<dbReference type="InterPro" id="IPR002110">
    <property type="entry name" value="Ankyrin_rpt"/>
</dbReference>
<accession>A0A8S3SX06</accession>
<dbReference type="PRINTS" id="PR00080">
    <property type="entry name" value="SDRFAMILY"/>
</dbReference>
<comment type="similarity">
    <text evidence="1">Belongs to the short-chain dehydrogenases/reductases (SDR) family.</text>
</comment>
<dbReference type="GO" id="GO:0047021">
    <property type="term" value="F:15-hydroxyprostaglandin dehydrogenase (NADP+) activity"/>
    <property type="evidence" value="ECO:0007669"/>
    <property type="project" value="UniProtKB-EC"/>
</dbReference>
<keyword evidence="3" id="KW-0521">NADP</keyword>
<evidence type="ECO:0000256" key="5">
    <source>
        <dbReference type="PROSITE-ProRule" id="PRU00023"/>
    </source>
</evidence>
<dbReference type="Pfam" id="PF12796">
    <property type="entry name" value="Ank_2"/>
    <property type="match status" value="1"/>
</dbReference>
<dbReference type="PROSITE" id="PS00061">
    <property type="entry name" value="ADH_SHORT"/>
    <property type="match status" value="1"/>
</dbReference>
<dbReference type="Gene3D" id="1.25.40.20">
    <property type="entry name" value="Ankyrin repeat-containing domain"/>
    <property type="match status" value="2"/>
</dbReference>
<dbReference type="GO" id="GO:0050221">
    <property type="term" value="F:prostaglandin E2 9-reductase activity"/>
    <property type="evidence" value="ECO:0007669"/>
    <property type="project" value="UniProtKB-EC"/>
</dbReference>
<name>A0A8S3SX06_MYTED</name>
<dbReference type="InterPro" id="IPR027417">
    <property type="entry name" value="P-loop_NTPase"/>
</dbReference>
<dbReference type="EC" id="1.1.1.184" evidence="8"/>
<evidence type="ECO:0000256" key="4">
    <source>
        <dbReference type="ARBA" id="ARBA00023002"/>
    </source>
</evidence>
<evidence type="ECO:0000256" key="3">
    <source>
        <dbReference type="ARBA" id="ARBA00022857"/>
    </source>
</evidence>
<dbReference type="SUPFAM" id="SSF52540">
    <property type="entry name" value="P-loop containing nucleoside triphosphate hydrolases"/>
    <property type="match status" value="1"/>
</dbReference>
<evidence type="ECO:0000313" key="9">
    <source>
        <dbReference type="Proteomes" id="UP000683360"/>
    </source>
</evidence>
<keyword evidence="9" id="KW-1185">Reference proteome</keyword>
<dbReference type="InterPro" id="IPR002347">
    <property type="entry name" value="SDR_fam"/>
</dbReference>
<dbReference type="PROSITE" id="PS50297">
    <property type="entry name" value="ANK_REP_REGION"/>
    <property type="match status" value="1"/>
</dbReference>
<comment type="caution">
    <text evidence="8">The sequence shown here is derived from an EMBL/GenBank/DDBJ whole genome shotgun (WGS) entry which is preliminary data.</text>
</comment>
<dbReference type="EC" id="1.1.1.189" evidence="8"/>
<dbReference type="Pfam" id="PF25521">
    <property type="entry name" value="WHD_TANC1"/>
    <property type="match status" value="1"/>
</dbReference>
<evidence type="ECO:0000259" key="7">
    <source>
        <dbReference type="Pfam" id="PF25521"/>
    </source>
</evidence>
<dbReference type="PANTHER" id="PTHR43963">
    <property type="entry name" value="CARBONYL REDUCTASE 1-RELATED"/>
    <property type="match status" value="1"/>
</dbReference>
<sequence>MQFWKLVLSHVKAIYSESTVQRSWIVGRIETALNSSDVGVIMTAETGYGKSTIASHTICGRITLPWSNLHKHLISYHICRTGHDLYNDPSTFITNLAGMIIRHVPSIGSLIHYDEIATEFLESETLCKEDPFTCIEALVINPLSKSSYNKTLLIVIDAIDECTLQTKRKNVFLNILAKYIKHFPPYVKFVVTSRNLVVVQTKLGFLKHIHMDTTEEHNTRDIHQYVEDNSDMSKQEVVKFVGGVRENFLFAKAYLHHCTQMSSCISQSVPESVLDLYENTLDRAFGEDYGAFIKMLPLFEVIIATYKPLNLYELIDILNLDTSTEEYFILDTIGNELRHFIRKSELELSIIHKSFADFLTNASRKGLRYYVSKANGHKRLSEYLLQKLNRLKPVDLVELVYHVSLSKNKHIEQRLFHNKHNIQKLVLLSDEGWMHKAAREVNSYETIKIIYDLIGKNEIYLTNTRNFTAPFIAALNGNDESLKAFLSIGINISQKIEVIHHSLYTFNSKFLVYICKYYFFCGYSMLHIASQNGHLDVVELIIKKQRSLIYQTNDMNLKPIHLAAESGFSGVFEILYNFDKKQGDALSLHHAAEQGNYKIVNLLLRGGLRDECLPCNGSLYWISQDANRIQSNKDIISNILSLFMKDFKNETFRNYFWKTKLYREFLKAHGSNEMLKLVLNNTNITWAERDSDNAVPLHYAFCHNNKYFIDIAFTEAIYNETLYYRTSNGSTPFHSAASCESHALSYIFEAYRQRTPDVKDFSGRSILHIAIIGHKPSQNHKRTYYVINHAKQVLSRNDILEMMLQNDTNGFTPIETAFNAMTKRLVMEPIIIPSNCSLGEMFTCKCGLNYSHLLSPHELCILSISQFLSENNKFDKIDIWKLVHLSATKSRLFPILMMKEYARSQFNNILLSSSNIEKLVHSYQGPYLEEFTQVRYKDHIEPKLPVKFDESATLLLKFTDVSKVKLCLNQQEDLSLLHITSAKGFFKFLKQVKYMYGEKIMDCRNKHDLTPLFFAKLMNQTIISRWLIQTGINIVHPTSSAYEHTLLNLVNNFHIFDWTCQITYPDHYSVYAYHNMIKCIKTIMSHDDFITVDKRYHQFRTLKLEILKQASYLWISDVNNRTELNLNKPYFSEDVKLCEDTCNLSKTDVMTNDDDDSLADYFIYDELFEKYSEQIHRLKQNCDQCLYFLSESRSEERCKAAVAQLQEKGLSPEYYALDIDDLSSITKLKDFVTDNYGGIDILVNNAGISNKVGTIGERATTTCGTNYFGTLNVCNALFPLLKPHARVVNVSSMASQEAISKCSEEMRSKFKQPNITMDELTSLIQQFIDAAQNDDHEKQGFFLKPYGMSKLGVTVMTFIQQRELNSDPREDIVVNACCPGYVATDMTLHKGPKTITEGADTPVYLALLPPGTTSPKGDFVSERTIQNWE</sequence>
<dbReference type="SUPFAM" id="SSF51735">
    <property type="entry name" value="NAD(P)-binding Rossmann-fold domains"/>
    <property type="match status" value="1"/>
</dbReference>
<dbReference type="PANTHER" id="PTHR43963:SF4">
    <property type="entry name" value="CARBONYL REDUCTASE (NADPH)"/>
    <property type="match status" value="1"/>
</dbReference>
<dbReference type="Gene3D" id="3.40.50.720">
    <property type="entry name" value="NAD(P)-binding Rossmann-like Domain"/>
    <property type="match status" value="1"/>
</dbReference>
<organism evidence="8 9">
    <name type="scientific">Mytilus edulis</name>
    <name type="common">Blue mussel</name>
    <dbReference type="NCBI Taxonomy" id="6550"/>
    <lineage>
        <taxon>Eukaryota</taxon>
        <taxon>Metazoa</taxon>
        <taxon>Spiralia</taxon>
        <taxon>Lophotrochozoa</taxon>
        <taxon>Mollusca</taxon>
        <taxon>Bivalvia</taxon>
        <taxon>Autobranchia</taxon>
        <taxon>Pteriomorphia</taxon>
        <taxon>Mytilida</taxon>
        <taxon>Mytiloidea</taxon>
        <taxon>Mytilidae</taxon>
        <taxon>Mytilinae</taxon>
        <taxon>Mytilus</taxon>
    </lineage>
</organism>
<protein>
    <submittedName>
        <fullName evidence="8">CBR1</fullName>
        <ecNumber evidence="8">1.1.1.184</ecNumber>
        <ecNumber evidence="8">1.1.1.189</ecNumber>
        <ecNumber evidence="8">1.1.1.197</ecNumber>
    </submittedName>
</protein>
<keyword evidence="2" id="KW-0677">Repeat</keyword>
<dbReference type="GO" id="GO:0004090">
    <property type="term" value="F:carbonyl reductase (NADPH) activity"/>
    <property type="evidence" value="ECO:0007669"/>
    <property type="project" value="UniProtKB-EC"/>
</dbReference>
<feature type="domain" description="Nephrocystin 3-like N-terminal" evidence="6">
    <location>
        <begin position="40"/>
        <end position="194"/>
    </location>
</feature>
<proteinExistence type="inferred from homology"/>
<reference evidence="8" key="1">
    <citation type="submission" date="2021-03" db="EMBL/GenBank/DDBJ databases">
        <authorList>
            <person name="Bekaert M."/>
        </authorList>
    </citation>
    <scope>NUCLEOTIDE SEQUENCE</scope>
</reference>
<evidence type="ECO:0000256" key="2">
    <source>
        <dbReference type="ARBA" id="ARBA00022737"/>
    </source>
</evidence>
<dbReference type="OrthoDB" id="5989012at2759"/>
<dbReference type="SMART" id="SM00248">
    <property type="entry name" value="ANK"/>
    <property type="match status" value="7"/>
</dbReference>
<evidence type="ECO:0000313" key="8">
    <source>
        <dbReference type="EMBL" id="CAG2222949.1"/>
    </source>
</evidence>
<keyword evidence="4 8" id="KW-0560">Oxidoreductase</keyword>
<dbReference type="InterPro" id="IPR020904">
    <property type="entry name" value="Sc_DH/Rdtase_CS"/>
</dbReference>
<dbReference type="Pfam" id="PF24883">
    <property type="entry name" value="NPHP3_N"/>
    <property type="match status" value="1"/>
</dbReference>
<keyword evidence="5" id="KW-0040">ANK repeat</keyword>
<feature type="domain" description="TANC1/2-like winged helix" evidence="7">
    <location>
        <begin position="291"/>
        <end position="427"/>
    </location>
</feature>
<dbReference type="Proteomes" id="UP000683360">
    <property type="component" value="Unassembled WGS sequence"/>
</dbReference>
<evidence type="ECO:0000256" key="1">
    <source>
        <dbReference type="ARBA" id="ARBA00006484"/>
    </source>
</evidence>
<dbReference type="SUPFAM" id="SSF48403">
    <property type="entry name" value="Ankyrin repeat"/>
    <property type="match status" value="1"/>
</dbReference>
<dbReference type="InterPro" id="IPR036770">
    <property type="entry name" value="Ankyrin_rpt-contain_sf"/>
</dbReference>
<dbReference type="InterPro" id="IPR056884">
    <property type="entry name" value="NPHP3-like_N"/>
</dbReference>
<dbReference type="Pfam" id="PF00106">
    <property type="entry name" value="adh_short"/>
    <property type="match status" value="1"/>
</dbReference>
<dbReference type="InterPro" id="IPR036291">
    <property type="entry name" value="NAD(P)-bd_dom_sf"/>
</dbReference>
<evidence type="ECO:0000259" key="6">
    <source>
        <dbReference type="Pfam" id="PF24883"/>
    </source>
</evidence>
<dbReference type="EMBL" id="CAJPWZ010001770">
    <property type="protein sequence ID" value="CAG2222949.1"/>
    <property type="molecule type" value="Genomic_DNA"/>
</dbReference>
<dbReference type="PROSITE" id="PS50088">
    <property type="entry name" value="ANK_REPEAT"/>
    <property type="match status" value="1"/>
</dbReference>
<gene>
    <name evidence="8" type="ORF">MEDL_36252</name>
</gene>
<dbReference type="InterPro" id="IPR058056">
    <property type="entry name" value="WH_TANC1/2"/>
</dbReference>